<comment type="subcellular location">
    <subcellularLocation>
        <location evidence="1">Cell membrane</location>
        <topology evidence="1">Multi-pass membrane protein</topology>
    </subcellularLocation>
</comment>
<keyword evidence="5" id="KW-0472">Membrane</keyword>
<dbReference type="Proteomes" id="UP000032279">
    <property type="component" value="Unassembled WGS sequence"/>
</dbReference>
<keyword evidence="4" id="KW-1133">Transmembrane helix</keyword>
<dbReference type="STRING" id="1335616.WDC_0045"/>
<gene>
    <name evidence="7" type="ORF">WDC_0045</name>
</gene>
<dbReference type="Pfam" id="PF10035">
    <property type="entry name" value="DUF2179"/>
    <property type="match status" value="1"/>
</dbReference>
<dbReference type="InterPro" id="IPR051461">
    <property type="entry name" value="UPF0750_membrane"/>
</dbReference>
<name>A0A0D0Y7R6_9LACO</name>
<evidence type="ECO:0000256" key="2">
    <source>
        <dbReference type="ARBA" id="ARBA00022475"/>
    </source>
</evidence>
<feature type="domain" description="DUF2179" evidence="6">
    <location>
        <begin position="6"/>
        <end position="60"/>
    </location>
</feature>
<dbReference type="GO" id="GO:0005886">
    <property type="term" value="C:plasma membrane"/>
    <property type="evidence" value="ECO:0007669"/>
    <property type="project" value="UniProtKB-SubCell"/>
</dbReference>
<evidence type="ECO:0000256" key="4">
    <source>
        <dbReference type="ARBA" id="ARBA00022989"/>
    </source>
</evidence>
<keyword evidence="8" id="KW-1185">Reference proteome</keyword>
<dbReference type="InterPro" id="IPR015867">
    <property type="entry name" value="N-reg_PII/ATP_PRibTrfase_C"/>
</dbReference>
<keyword evidence="2" id="KW-1003">Cell membrane</keyword>
<evidence type="ECO:0000313" key="8">
    <source>
        <dbReference type="Proteomes" id="UP000032279"/>
    </source>
</evidence>
<reference evidence="7 8" key="1">
    <citation type="submission" date="2013-08" db="EMBL/GenBank/DDBJ databases">
        <title>Lactobacillus wasatchii sp. WDC04, a late gas producing bacteria isolated from aged chedder cheese.</title>
        <authorList>
            <person name="Oberg C.J."/>
            <person name="Culumber M."/>
            <person name="McMahon D.J."/>
            <person name="Broadbent J.R."/>
            <person name="Oberg T.S."/>
            <person name="Ortaki F."/>
        </authorList>
    </citation>
    <scope>NUCLEOTIDE SEQUENCE [LARGE SCALE GENOMIC DNA]</scope>
    <source>
        <strain evidence="7 8">WDC04</strain>
    </source>
</reference>
<evidence type="ECO:0000256" key="5">
    <source>
        <dbReference type="ARBA" id="ARBA00023136"/>
    </source>
</evidence>
<evidence type="ECO:0000313" key="7">
    <source>
        <dbReference type="EMBL" id="KIS04308.1"/>
    </source>
</evidence>
<dbReference type="EMBL" id="AWTT01000001">
    <property type="protein sequence ID" value="KIS04308.1"/>
    <property type="molecule type" value="Genomic_DNA"/>
</dbReference>
<accession>A0A0D0Y7R6</accession>
<evidence type="ECO:0000256" key="3">
    <source>
        <dbReference type="ARBA" id="ARBA00022692"/>
    </source>
</evidence>
<dbReference type="CDD" id="cd16380">
    <property type="entry name" value="YitT_C"/>
    <property type="match status" value="1"/>
</dbReference>
<sequence>MAQTDHGLTIQQVVGGRSGEPREMLMVIVEQNRFRQLVNLVHKIDPRAFVLVTEATEVHGGNIQ</sequence>
<dbReference type="Gene3D" id="3.30.70.120">
    <property type="match status" value="1"/>
</dbReference>
<keyword evidence="3" id="KW-0812">Transmembrane</keyword>
<organism evidence="7 8">
    <name type="scientific">Paucilactobacillus wasatchensis</name>
    <dbReference type="NCBI Taxonomy" id="1335616"/>
    <lineage>
        <taxon>Bacteria</taxon>
        <taxon>Bacillati</taxon>
        <taxon>Bacillota</taxon>
        <taxon>Bacilli</taxon>
        <taxon>Lactobacillales</taxon>
        <taxon>Lactobacillaceae</taxon>
        <taxon>Paucilactobacillus</taxon>
    </lineage>
</organism>
<dbReference type="AlphaFoldDB" id="A0A0D0Y7R6"/>
<dbReference type="PATRIC" id="fig|1335616.4.peg.45"/>
<protein>
    <recommendedName>
        <fullName evidence="6">DUF2179 domain-containing protein</fullName>
    </recommendedName>
</protein>
<dbReference type="InterPro" id="IPR019264">
    <property type="entry name" value="DUF2179"/>
</dbReference>
<dbReference type="PANTHER" id="PTHR33545">
    <property type="entry name" value="UPF0750 MEMBRANE PROTEIN YITT-RELATED"/>
    <property type="match status" value="1"/>
</dbReference>
<dbReference type="PANTHER" id="PTHR33545:SF5">
    <property type="entry name" value="UPF0750 MEMBRANE PROTEIN YITT"/>
    <property type="match status" value="1"/>
</dbReference>
<comment type="caution">
    <text evidence="7">The sequence shown here is derived from an EMBL/GenBank/DDBJ whole genome shotgun (WGS) entry which is preliminary data.</text>
</comment>
<evidence type="ECO:0000256" key="1">
    <source>
        <dbReference type="ARBA" id="ARBA00004651"/>
    </source>
</evidence>
<evidence type="ECO:0000259" key="6">
    <source>
        <dbReference type="Pfam" id="PF10035"/>
    </source>
</evidence>
<proteinExistence type="predicted"/>